<keyword evidence="2" id="KW-1185">Reference proteome</keyword>
<name>A0ABX7L5D5_9BACL</name>
<protein>
    <submittedName>
        <fullName evidence="1">Uncharacterized protein</fullName>
    </submittedName>
</protein>
<sequence length="52" mass="6223">MDKEFIESLKKPEFDPIVKELWDNYKKLVKEHGRSKESKELLIKIHSLAPKE</sequence>
<dbReference type="RefSeq" id="WP_206100928.1">
    <property type="nucleotide sequence ID" value="NZ_CP070969.1"/>
</dbReference>
<evidence type="ECO:0000313" key="1">
    <source>
        <dbReference type="EMBL" id="QSF43290.1"/>
    </source>
</evidence>
<gene>
    <name evidence="1" type="ORF">JRJ22_18660</name>
</gene>
<dbReference type="EMBL" id="CP070969">
    <property type="protein sequence ID" value="QSF43290.1"/>
    <property type="molecule type" value="Genomic_DNA"/>
</dbReference>
<dbReference type="Proteomes" id="UP000663452">
    <property type="component" value="Chromosome"/>
</dbReference>
<organism evidence="1 2">
    <name type="scientific">Paenibacillus tianjinensis</name>
    <dbReference type="NCBI Taxonomy" id="2810347"/>
    <lineage>
        <taxon>Bacteria</taxon>
        <taxon>Bacillati</taxon>
        <taxon>Bacillota</taxon>
        <taxon>Bacilli</taxon>
        <taxon>Bacillales</taxon>
        <taxon>Paenibacillaceae</taxon>
        <taxon>Paenibacillus</taxon>
    </lineage>
</organism>
<evidence type="ECO:0000313" key="2">
    <source>
        <dbReference type="Proteomes" id="UP000663452"/>
    </source>
</evidence>
<accession>A0ABX7L5D5</accession>
<proteinExistence type="predicted"/>
<reference evidence="1 2" key="1">
    <citation type="submission" date="2021-02" db="EMBL/GenBank/DDBJ databases">
        <title>Paenibacillus tianjinensis sp. nov.</title>
        <authorList>
            <person name="Liu H."/>
        </authorList>
    </citation>
    <scope>NUCLEOTIDE SEQUENCE [LARGE SCALE GENOMIC DNA]</scope>
    <source>
        <strain evidence="1 2">TB2019</strain>
    </source>
</reference>